<dbReference type="EC" id="2.7.13.3" evidence="2"/>
<evidence type="ECO:0000313" key="6">
    <source>
        <dbReference type="EMBL" id="XCH22289.1"/>
    </source>
</evidence>
<dbReference type="InterPro" id="IPR015943">
    <property type="entry name" value="WD40/YVTN_repeat-like_dom_sf"/>
</dbReference>
<reference evidence="6" key="1">
    <citation type="submission" date="2024-06" db="EMBL/GenBank/DDBJ databases">
        <title>Sequencing and assembly of the genome of Dyadobacter sp. strain 676, a symbiont of Cyamopsis tetragonoloba.</title>
        <authorList>
            <person name="Guro P."/>
            <person name="Sazanova A."/>
            <person name="Kuznetsova I."/>
            <person name="Belimov A."/>
            <person name="Safronova V."/>
        </authorList>
    </citation>
    <scope>NUCLEOTIDE SEQUENCE</scope>
    <source>
        <strain evidence="6">676</strain>
    </source>
</reference>
<evidence type="ECO:0000256" key="1">
    <source>
        <dbReference type="ARBA" id="ARBA00000085"/>
    </source>
</evidence>
<evidence type="ECO:0000256" key="2">
    <source>
        <dbReference type="ARBA" id="ARBA00012438"/>
    </source>
</evidence>
<dbReference type="InterPro" id="IPR005467">
    <property type="entry name" value="His_kinase_dom"/>
</dbReference>
<dbReference type="Pfam" id="PF02518">
    <property type="entry name" value="HATPase_c"/>
    <property type="match status" value="1"/>
</dbReference>
<dbReference type="InterPro" id="IPR003594">
    <property type="entry name" value="HATPase_dom"/>
</dbReference>
<dbReference type="PANTHER" id="PTHR43547:SF2">
    <property type="entry name" value="HYBRID SIGNAL TRANSDUCTION HISTIDINE KINASE C"/>
    <property type="match status" value="1"/>
</dbReference>
<feature type="domain" description="Histidine kinase" evidence="5">
    <location>
        <begin position="800"/>
        <end position="1015"/>
    </location>
</feature>
<dbReference type="Pfam" id="PF07494">
    <property type="entry name" value="Reg_prop"/>
    <property type="match status" value="2"/>
</dbReference>
<keyword evidence="3" id="KW-0597">Phosphoprotein</keyword>
<dbReference type="Gene3D" id="3.30.565.10">
    <property type="entry name" value="Histidine kinase-like ATPase, C-terminal domain"/>
    <property type="match status" value="1"/>
</dbReference>
<dbReference type="RefSeq" id="WP_353717621.1">
    <property type="nucleotide sequence ID" value="NZ_CP159289.1"/>
</dbReference>
<comment type="catalytic activity">
    <reaction evidence="1">
        <text>ATP + protein L-histidine = ADP + protein N-phospho-L-histidine.</text>
        <dbReference type="EC" id="2.7.13.3"/>
    </reaction>
</comment>
<dbReference type="CDD" id="cd00075">
    <property type="entry name" value="HATPase"/>
    <property type="match status" value="1"/>
</dbReference>
<dbReference type="GO" id="GO:0000155">
    <property type="term" value="F:phosphorelay sensor kinase activity"/>
    <property type="evidence" value="ECO:0007669"/>
    <property type="project" value="InterPro"/>
</dbReference>
<name>A0AAU8FFC9_9BACT</name>
<accession>A0AAU8FFC9</accession>
<dbReference type="InterPro" id="IPR036890">
    <property type="entry name" value="HATPase_C_sf"/>
</dbReference>
<sequence length="1015" mass="115551">MKYSIRHYNSDNGLPQNSVRAIAQDSHGFLWLATDQGLVRFDGQTFVIFNKSVLGIRTNMFMSFLPDMEGRKDRFYVWTEEFDYIKVVAATATKEEPPAAARLRRMLETPEGGYGLFFSAGLPDRFHTKWSPLCQLFWLPGSDGSFFAWRPDGKVQLYTNWEKQKSYTTRIHSPRGFFRLGRNLYHDDETGKIELLATDLRSNARPGEITLTSAEGQTDKPNLAERYHVYSHDPSGNAFIAQGRKLYLLSEERPGIIATKLLIKDFDLERNNVSSIFFDRLRQRLYLGTLSNGLFILDFHGFETLTVDSDERESNVFYSQAAFSDSTVTTPSFRVLGKGPDGRIIVKTLPRQTKIVTSRYSMLKARSGDLWYTGNDSLYQFDHTGRQLKGRWTGGGEISHLYEDHTGRIWLGTKYYGLKYIDPGKNGASQRIFTRKITHISYMLREGKDVLWVATAAGLFKVNLVRNSISLIPRTDRYYIRSLLLERPGELWFTTYDDGVFLLRKNELTKLPLDKEHFLAHAHCIVRDGNDFFWIPTNQGLFRILRGDLLDFASHRDSTRLYYHHYVKQSGFHTNEFNGGCQPCAVRLSNGYVSLPSIDGLVFFKPEQIPLDVPNSEIFIDRIEADSRLIPVSSSKIELADANDIKVFVSSPYLGDRRNQQLYYMVSLEAKASSKHIWHPIENEHQSIHLNNLASGTYTLKLRKNGGFGRESQKLRSLTIVIPYAWYETWPFKIFLAILMLVMIYLYFKNRLKKADGLNKILESRVQERTLKLEDTLGVLKNSEQELLRQTRLQMHLIASISHDIRSPLRAIEFTSGKLPGLIQNGEYSLAETVSTGVNESSRRILTLLENMLSYVRSQLSDSSVVYETFTARDLVDEVAFIFKQAFAAQQNLFENNVPETLQVRSNRQLLKIILHNLIDNANKFSSEGSVAVSAGPKPGATTLIVSDTGIGLPDKTLNWFNESDAAYPESSGDEPKIHGIGLVIVKELAGILKLEIKANATSGAQFLITFPERD</sequence>
<dbReference type="InterPro" id="IPR011110">
    <property type="entry name" value="Reg_prop"/>
</dbReference>
<dbReference type="SUPFAM" id="SSF55874">
    <property type="entry name" value="ATPase domain of HSP90 chaperone/DNA topoisomerase II/histidine kinase"/>
    <property type="match status" value="1"/>
</dbReference>
<dbReference type="AlphaFoldDB" id="A0AAU8FFC9"/>
<keyword evidence="4" id="KW-1133">Transmembrane helix</keyword>
<dbReference type="CDD" id="cd00082">
    <property type="entry name" value="HisKA"/>
    <property type="match status" value="1"/>
</dbReference>
<protein>
    <recommendedName>
        <fullName evidence="2">histidine kinase</fullName>
        <ecNumber evidence="2">2.7.13.3</ecNumber>
    </recommendedName>
</protein>
<dbReference type="PANTHER" id="PTHR43547">
    <property type="entry name" value="TWO-COMPONENT HISTIDINE KINASE"/>
    <property type="match status" value="1"/>
</dbReference>
<dbReference type="PROSITE" id="PS50109">
    <property type="entry name" value="HIS_KIN"/>
    <property type="match status" value="1"/>
</dbReference>
<gene>
    <name evidence="6" type="ORF">ABV298_18275</name>
</gene>
<dbReference type="SUPFAM" id="SSF101898">
    <property type="entry name" value="NHL repeat"/>
    <property type="match status" value="1"/>
</dbReference>
<feature type="transmembrane region" description="Helical" evidence="4">
    <location>
        <begin position="730"/>
        <end position="748"/>
    </location>
</feature>
<dbReference type="Gene3D" id="1.10.287.130">
    <property type="match status" value="1"/>
</dbReference>
<proteinExistence type="predicted"/>
<dbReference type="InterPro" id="IPR036097">
    <property type="entry name" value="HisK_dim/P_sf"/>
</dbReference>
<keyword evidence="4" id="KW-0472">Membrane</keyword>
<dbReference type="Gene3D" id="2.60.40.10">
    <property type="entry name" value="Immunoglobulins"/>
    <property type="match status" value="1"/>
</dbReference>
<evidence type="ECO:0000259" key="5">
    <source>
        <dbReference type="PROSITE" id="PS50109"/>
    </source>
</evidence>
<dbReference type="Gene3D" id="2.130.10.10">
    <property type="entry name" value="YVTN repeat-like/Quinoprotein amine dehydrogenase"/>
    <property type="match status" value="3"/>
</dbReference>
<dbReference type="EMBL" id="CP159289">
    <property type="protein sequence ID" value="XCH22289.1"/>
    <property type="molecule type" value="Genomic_DNA"/>
</dbReference>
<dbReference type="InterPro" id="IPR003661">
    <property type="entry name" value="HisK_dim/P_dom"/>
</dbReference>
<evidence type="ECO:0000256" key="4">
    <source>
        <dbReference type="SAM" id="Phobius"/>
    </source>
</evidence>
<dbReference type="InterPro" id="IPR013783">
    <property type="entry name" value="Ig-like_fold"/>
</dbReference>
<dbReference type="SUPFAM" id="SSF82171">
    <property type="entry name" value="DPP6 N-terminal domain-like"/>
    <property type="match status" value="1"/>
</dbReference>
<evidence type="ECO:0000256" key="3">
    <source>
        <dbReference type="ARBA" id="ARBA00022553"/>
    </source>
</evidence>
<dbReference type="SUPFAM" id="SSF47384">
    <property type="entry name" value="Homodimeric domain of signal transducing histidine kinase"/>
    <property type="match status" value="1"/>
</dbReference>
<organism evidence="6">
    <name type="scientific">Dyadobacter sp. 676</name>
    <dbReference type="NCBI Taxonomy" id="3088362"/>
    <lineage>
        <taxon>Bacteria</taxon>
        <taxon>Pseudomonadati</taxon>
        <taxon>Bacteroidota</taxon>
        <taxon>Cytophagia</taxon>
        <taxon>Cytophagales</taxon>
        <taxon>Spirosomataceae</taxon>
        <taxon>Dyadobacter</taxon>
    </lineage>
</organism>
<keyword evidence="4" id="KW-0812">Transmembrane</keyword>
<dbReference type="SMART" id="SM00387">
    <property type="entry name" value="HATPase_c"/>
    <property type="match status" value="1"/>
</dbReference>